<feature type="transmembrane region" description="Helical" evidence="2">
    <location>
        <begin position="405"/>
        <end position="424"/>
    </location>
</feature>
<feature type="transmembrane region" description="Helical" evidence="2">
    <location>
        <begin position="252"/>
        <end position="276"/>
    </location>
</feature>
<dbReference type="Pfam" id="PF01734">
    <property type="entry name" value="Patatin"/>
    <property type="match status" value="1"/>
</dbReference>
<proteinExistence type="predicted"/>
<organism evidence="4 5">
    <name type="scientific">Durusdinium trenchii</name>
    <dbReference type="NCBI Taxonomy" id="1381693"/>
    <lineage>
        <taxon>Eukaryota</taxon>
        <taxon>Sar</taxon>
        <taxon>Alveolata</taxon>
        <taxon>Dinophyceae</taxon>
        <taxon>Suessiales</taxon>
        <taxon>Symbiodiniaceae</taxon>
        <taxon>Durusdinium</taxon>
    </lineage>
</organism>
<evidence type="ECO:0000256" key="2">
    <source>
        <dbReference type="SAM" id="Phobius"/>
    </source>
</evidence>
<dbReference type="InterPro" id="IPR016035">
    <property type="entry name" value="Acyl_Trfase/lysoPLipase"/>
</dbReference>
<feature type="transmembrane region" description="Helical" evidence="2">
    <location>
        <begin position="631"/>
        <end position="650"/>
    </location>
</feature>
<dbReference type="EMBL" id="CAXAMM010044617">
    <property type="protein sequence ID" value="CAK9115384.1"/>
    <property type="molecule type" value="Genomic_DNA"/>
</dbReference>
<dbReference type="InterPro" id="IPR002641">
    <property type="entry name" value="PNPLA_dom"/>
</dbReference>
<evidence type="ECO:0000313" key="4">
    <source>
        <dbReference type="EMBL" id="CAK9115384.1"/>
    </source>
</evidence>
<name>A0ABP0STD5_9DINO</name>
<keyword evidence="2" id="KW-0472">Membrane</keyword>
<keyword evidence="2" id="KW-1133">Transmembrane helix</keyword>
<feature type="transmembrane region" description="Helical" evidence="2">
    <location>
        <begin position="297"/>
        <end position="320"/>
    </location>
</feature>
<sequence>MESDSSDSDSGVREVEVCEAGISGCIACTLLDEEDNWESHAGGRVRGLEAVRQQEESFLRKNRSLRTDPGHPSRISLAFSGGGVRAAFVATGVLWRLAECGRLKDVDYISGVSGGTYAATAFASHVVAEEAPTGNLDYWYLQVVAKLIARMQNNTPYLCRDLWQDVPPETQIGSGTFPRAFDLVQTVGVVLGTLLRAPLAITVLVILPAVEVIETLYGREMRAEFCEDVLGKASDQHAVISVFGRSTTQKQALILLVMIAVAILVSLGQSFLNQYIEKTGEVRLEKALCWMFLRSSMSVLIRLGCCCCLLSILIAGPVAWRLQRYSSIPGGTELRFCQCAHFFAEGGHCGELLYPEAVFQTHWDNLTKTQPMTCNVSAGVVRARSGDLMEDAEAWLLQRPIQNTFLPVFLLLVLMTLAAAVLLLPIIPEFFLLVFNVFVPVLLFAFTFFLVQFRVLGAITEEHYFGCALDRHVWHRLVQTGLVLAILGMFYSRFLRTFMHRYYSRSLHRAFYAKGENCTWADVRQCIYCPMLLVSATVNDYMQLGDTTPFSYMTFNQLFAGGSRLGYFLAYGQRPLARTAALSGGAIDGFIMGRKDDSMSLRFWLEGLGLFMGDFVSISRKPGEWVSLHKHAAVLVFTVVYVLLLVASYFSGPEARPGDCLAAKRFVQVAAWWALAFGVLSFFGFFKCLGWLQHSPLIRTLQQATMFYYQSPRPPRSVYISDGGVIENTGILALMQRRCRRILAVYVGEEEKGEDRQDFGCLQKLLQTMHDENIGYLYHLQDPRKGPLHAIRECAWNEGYFLELGICYYDDRGAGNANILTVVRNKVPRGKYPVWQHLSQEEVLGTVGPEIDDAFEMQQTELGGCCCDCCHKTWCNRCMGHFPEPPTANQFLTPHMFNALCRLGRALLPVGVVARL</sequence>
<protein>
    <recommendedName>
        <fullName evidence="3">PNPLA domain-containing protein</fullName>
    </recommendedName>
</protein>
<comment type="caution">
    <text evidence="4">The sequence shown here is derived from an EMBL/GenBank/DDBJ whole genome shotgun (WGS) entry which is preliminary data.</text>
</comment>
<feature type="domain" description="PNPLA" evidence="3">
    <location>
        <begin position="77"/>
        <end position="132"/>
    </location>
</feature>
<accession>A0ABP0STD5</accession>
<dbReference type="PANTHER" id="PTHR10728:SF40">
    <property type="entry name" value="PATATIN FAMILY PROTEIN"/>
    <property type="match status" value="1"/>
</dbReference>
<gene>
    <name evidence="4" type="ORF">SCF082_LOCUS53401</name>
</gene>
<keyword evidence="5" id="KW-1185">Reference proteome</keyword>
<keyword evidence="2" id="KW-0812">Transmembrane</keyword>
<feature type="transmembrane region" description="Helical" evidence="2">
    <location>
        <begin position="473"/>
        <end position="491"/>
    </location>
</feature>
<keyword evidence="1" id="KW-0443">Lipid metabolism</keyword>
<evidence type="ECO:0000256" key="1">
    <source>
        <dbReference type="ARBA" id="ARBA00023098"/>
    </source>
</evidence>
<feature type="transmembrane region" description="Helical" evidence="2">
    <location>
        <begin position="431"/>
        <end position="453"/>
    </location>
</feature>
<dbReference type="Gene3D" id="3.40.1090.10">
    <property type="entry name" value="Cytosolic phospholipase A2 catalytic domain"/>
    <property type="match status" value="1"/>
</dbReference>
<feature type="transmembrane region" description="Helical" evidence="2">
    <location>
        <begin position="601"/>
        <end position="619"/>
    </location>
</feature>
<dbReference type="Proteomes" id="UP001642464">
    <property type="component" value="Unassembled WGS sequence"/>
</dbReference>
<dbReference type="SUPFAM" id="SSF52151">
    <property type="entry name" value="FabD/lysophospholipase-like"/>
    <property type="match status" value="1"/>
</dbReference>
<evidence type="ECO:0000259" key="3">
    <source>
        <dbReference type="Pfam" id="PF01734"/>
    </source>
</evidence>
<evidence type="ECO:0000313" key="5">
    <source>
        <dbReference type="Proteomes" id="UP001642464"/>
    </source>
</evidence>
<dbReference type="PANTHER" id="PTHR10728">
    <property type="entry name" value="CYTOSOLIC PHOSPHOLIPASE A2"/>
    <property type="match status" value="1"/>
</dbReference>
<feature type="transmembrane region" description="Helical" evidence="2">
    <location>
        <begin position="671"/>
        <end position="692"/>
    </location>
</feature>
<reference evidence="4 5" key="1">
    <citation type="submission" date="2024-02" db="EMBL/GenBank/DDBJ databases">
        <authorList>
            <person name="Chen Y."/>
            <person name="Shah S."/>
            <person name="Dougan E. K."/>
            <person name="Thang M."/>
            <person name="Chan C."/>
        </authorList>
    </citation>
    <scope>NUCLEOTIDE SEQUENCE [LARGE SCALE GENOMIC DNA]</scope>
</reference>